<dbReference type="PANTHER" id="PTHR37305">
    <property type="entry name" value="INTEGRAL MEMBRANE PROTEIN-RELATED"/>
    <property type="match status" value="1"/>
</dbReference>
<dbReference type="AlphaFoldDB" id="A0A366HXL9"/>
<evidence type="ECO:0000256" key="1">
    <source>
        <dbReference type="SAM" id="Phobius"/>
    </source>
</evidence>
<dbReference type="Pfam" id="PF12679">
    <property type="entry name" value="ABC2_membrane_2"/>
    <property type="match status" value="1"/>
</dbReference>
<dbReference type="RefSeq" id="WP_113921705.1">
    <property type="nucleotide sequence ID" value="NZ_QNRX01000023.1"/>
</dbReference>
<feature type="transmembrane region" description="Helical" evidence="1">
    <location>
        <begin position="122"/>
        <end position="148"/>
    </location>
</feature>
<dbReference type="Proteomes" id="UP000253490">
    <property type="component" value="Unassembled WGS sequence"/>
</dbReference>
<feature type="transmembrane region" description="Helical" evidence="1">
    <location>
        <begin position="154"/>
        <end position="181"/>
    </location>
</feature>
<evidence type="ECO:0000313" key="3">
    <source>
        <dbReference type="Proteomes" id="UP000253490"/>
    </source>
</evidence>
<dbReference type="OrthoDB" id="9800309at2"/>
<keyword evidence="1" id="KW-1133">Transmembrane helix</keyword>
<sequence>MCVFRFELKQYKTSIIIWALVLSLAIMFILPMFSGIMTEDKSSVVSSLQDNPMMDAMGISAENFFSPLGVYAFLSSFLMLAASIHAINLGLSIITKEHMQNTADFLMTKPYSRKQIFLSKMAAGLCAIFIIAIAYCIGGFVAMFIATGGGFDNAIFALLSLVFPLLQVLFLLIGVLIGVIISRVGSTLPLALGAAFGLYVTGLFSNVVNSDIARRFSPFRYFNSNYIMENTQYESSYLILYIVLLVISIVASYMIYMKKDIKMVL</sequence>
<name>A0A366HXL9_9FIRM</name>
<protein>
    <submittedName>
        <fullName evidence="2">ABC-2 type transport system permease protein</fullName>
    </submittedName>
</protein>
<feature type="transmembrane region" description="Helical" evidence="1">
    <location>
        <begin position="15"/>
        <end position="37"/>
    </location>
</feature>
<gene>
    <name evidence="2" type="ORF">DES36_12322</name>
</gene>
<reference evidence="2 3" key="1">
    <citation type="submission" date="2018-06" db="EMBL/GenBank/DDBJ databases">
        <title>Genomic Encyclopedia of Type Strains, Phase IV (KMG-IV): sequencing the most valuable type-strain genomes for metagenomic binning, comparative biology and taxonomic classification.</title>
        <authorList>
            <person name="Goeker M."/>
        </authorList>
    </citation>
    <scope>NUCLEOTIDE SEQUENCE [LARGE SCALE GENOMIC DNA]</scope>
    <source>
        <strain evidence="2 3">DSM 22112</strain>
    </source>
</reference>
<comment type="caution">
    <text evidence="2">The sequence shown here is derived from an EMBL/GenBank/DDBJ whole genome shotgun (WGS) entry which is preliminary data.</text>
</comment>
<dbReference type="GO" id="GO:0005886">
    <property type="term" value="C:plasma membrane"/>
    <property type="evidence" value="ECO:0007669"/>
    <property type="project" value="UniProtKB-SubCell"/>
</dbReference>
<accession>A0A366HXL9</accession>
<proteinExistence type="predicted"/>
<feature type="transmembrane region" description="Helical" evidence="1">
    <location>
        <begin position="188"/>
        <end position="208"/>
    </location>
</feature>
<dbReference type="PANTHER" id="PTHR37305:SF1">
    <property type="entry name" value="MEMBRANE PROTEIN"/>
    <property type="match status" value="1"/>
</dbReference>
<evidence type="ECO:0000313" key="2">
    <source>
        <dbReference type="EMBL" id="RBP58453.1"/>
    </source>
</evidence>
<dbReference type="GO" id="GO:0140359">
    <property type="term" value="F:ABC-type transporter activity"/>
    <property type="evidence" value="ECO:0007669"/>
    <property type="project" value="InterPro"/>
</dbReference>
<organism evidence="2 3">
    <name type="scientific">Alkalibaculum bacchi</name>
    <dbReference type="NCBI Taxonomy" id="645887"/>
    <lineage>
        <taxon>Bacteria</taxon>
        <taxon>Bacillati</taxon>
        <taxon>Bacillota</taxon>
        <taxon>Clostridia</taxon>
        <taxon>Eubacteriales</taxon>
        <taxon>Eubacteriaceae</taxon>
        <taxon>Alkalibaculum</taxon>
    </lineage>
</organism>
<dbReference type="EMBL" id="QNRX01000023">
    <property type="protein sequence ID" value="RBP58453.1"/>
    <property type="molecule type" value="Genomic_DNA"/>
</dbReference>
<feature type="transmembrane region" description="Helical" evidence="1">
    <location>
        <begin position="238"/>
        <end position="256"/>
    </location>
</feature>
<keyword evidence="3" id="KW-1185">Reference proteome</keyword>
<keyword evidence="1" id="KW-0472">Membrane</keyword>
<keyword evidence="1" id="KW-0812">Transmembrane</keyword>
<feature type="transmembrane region" description="Helical" evidence="1">
    <location>
        <begin position="70"/>
        <end position="91"/>
    </location>
</feature>